<gene>
    <name evidence="1" type="ORF">J2S11_001709</name>
</gene>
<protein>
    <recommendedName>
        <fullName evidence="3">Pentapeptide repeat-containing protein</fullName>
    </recommendedName>
</protein>
<organism evidence="1 2">
    <name type="scientific">Caldalkalibacillus horti</name>
    <dbReference type="NCBI Taxonomy" id="77523"/>
    <lineage>
        <taxon>Bacteria</taxon>
        <taxon>Bacillati</taxon>
        <taxon>Bacillota</taxon>
        <taxon>Bacilli</taxon>
        <taxon>Bacillales</taxon>
        <taxon>Bacillaceae</taxon>
        <taxon>Caldalkalibacillus</taxon>
    </lineage>
</organism>
<dbReference type="SUPFAM" id="SSF141571">
    <property type="entry name" value="Pentapeptide repeat-like"/>
    <property type="match status" value="1"/>
</dbReference>
<dbReference type="Pfam" id="PF00805">
    <property type="entry name" value="Pentapeptide"/>
    <property type="match status" value="1"/>
</dbReference>
<evidence type="ECO:0008006" key="3">
    <source>
        <dbReference type="Google" id="ProtNLM"/>
    </source>
</evidence>
<dbReference type="Proteomes" id="UP001235840">
    <property type="component" value="Unassembled WGS sequence"/>
</dbReference>
<keyword evidence="2" id="KW-1185">Reference proteome</keyword>
<evidence type="ECO:0000313" key="1">
    <source>
        <dbReference type="EMBL" id="MDQ0165808.1"/>
    </source>
</evidence>
<dbReference type="Gene3D" id="2.160.20.80">
    <property type="entry name" value="E3 ubiquitin-protein ligase SopA"/>
    <property type="match status" value="1"/>
</dbReference>
<dbReference type="InterPro" id="IPR001646">
    <property type="entry name" value="5peptide_repeat"/>
</dbReference>
<accession>A0ABT9VXT8</accession>
<dbReference type="PANTHER" id="PTHR14136">
    <property type="entry name" value="BTB_POZ DOMAIN-CONTAINING PROTEIN KCTD9"/>
    <property type="match status" value="1"/>
</dbReference>
<dbReference type="RefSeq" id="WP_307393378.1">
    <property type="nucleotide sequence ID" value="NZ_BAAADK010000032.1"/>
</dbReference>
<sequence>MSDLAVLKNSGLLADCEQCFGLCCVALPYAKSADFASNKDGGTPCSNLTGDYRCGIHSGLREKGFRGCTVYECYGAGQKVSQITYAQKSWKVDSVHAKEMFELFPIMQQLHEMMYYLHEALELERTRDIHSELRHMLSETEALTFLHPDVIFAIDLAAHRTKVNELLLEASRLVRSLVMLGRMNKPKQEGKGKEKRKQRKGTDFIGAKLKGISLSGESLRGALFIACDLRNADLSFTDLIGADFRDADLRGATLTGSLFLTQAQLNAANGDRTTKLPSALKHPEHWPK</sequence>
<comment type="caution">
    <text evidence="1">The sequence shown here is derived from an EMBL/GenBank/DDBJ whole genome shotgun (WGS) entry which is preliminary data.</text>
</comment>
<reference evidence="1 2" key="1">
    <citation type="submission" date="2023-07" db="EMBL/GenBank/DDBJ databases">
        <title>Genomic Encyclopedia of Type Strains, Phase IV (KMG-IV): sequencing the most valuable type-strain genomes for metagenomic binning, comparative biology and taxonomic classification.</title>
        <authorList>
            <person name="Goeker M."/>
        </authorList>
    </citation>
    <scope>NUCLEOTIDE SEQUENCE [LARGE SCALE GENOMIC DNA]</scope>
    <source>
        <strain evidence="1 2">DSM 12751</strain>
    </source>
</reference>
<evidence type="ECO:0000313" key="2">
    <source>
        <dbReference type="Proteomes" id="UP001235840"/>
    </source>
</evidence>
<dbReference type="InterPro" id="IPR051082">
    <property type="entry name" value="Pentapeptide-BTB/POZ_domain"/>
</dbReference>
<name>A0ABT9VXT8_9BACI</name>
<dbReference type="EMBL" id="JAUSTY010000006">
    <property type="protein sequence ID" value="MDQ0165808.1"/>
    <property type="molecule type" value="Genomic_DNA"/>
</dbReference>
<dbReference type="PANTHER" id="PTHR14136:SF37">
    <property type="entry name" value="PENTAPEPTIDE REPEAT-CONTAINING PROTEIN"/>
    <property type="match status" value="1"/>
</dbReference>
<proteinExistence type="predicted"/>